<dbReference type="Proteomes" id="UP000029714">
    <property type="component" value="Unassembled WGS sequence"/>
</dbReference>
<reference evidence="1 4" key="4">
    <citation type="submission" date="2019-12" db="EMBL/GenBank/DDBJ databases">
        <title>Multi-Generational Helicobacter saguini Isolates.</title>
        <authorList>
            <person name="Mannion A."/>
            <person name="Shen Z."/>
            <person name="Fox J.G."/>
        </authorList>
    </citation>
    <scope>NUCLEOTIDE SEQUENCE [LARGE SCALE GENOMIC DNA]</scope>
    <source>
        <strain evidence="1">16-048</strain>
        <strain evidence="4">16-048 (F4)</strain>
    </source>
</reference>
<keyword evidence="3" id="KW-1185">Reference proteome</keyword>
<sequence length="275" mass="31038">MKKALFLIILFFANVIESKSLLKSGFYKSIGVGSGYYNYNEFKSWQNDAFIMRIDSILFNVNGELGLITHNVKIESSLDANVALGLYTGGNFYESDNKTRVYSIFFNSYYHFNLTLGFDILGAFGVQNASLFLQSGFSYFLSRTDSTPLERLQGYLSIPFSLESQVKINDKWSIDSMFSYNLFLLGHHLSYGNAYGLSGDLNVLQRQGYGLKAYLGYTHKNKADSINSLRLVYEFWSIGDSPAARVNSVISPTTNGIYEPKNTSHIVTIQYIFGF</sequence>
<reference evidence="2 3" key="1">
    <citation type="journal article" date="2014" name="Genome Announc.">
        <title>Draft genome sequences of eight enterohepatic helicobacter species isolated from both laboratory and wild rodents.</title>
        <authorList>
            <person name="Sheh A."/>
            <person name="Shen Z."/>
            <person name="Fox J.G."/>
        </authorList>
    </citation>
    <scope>NUCLEOTIDE SEQUENCE [LARGE SCALE GENOMIC DNA]</scope>
    <source>
        <strain evidence="2 3">MIT 97-6194</strain>
    </source>
</reference>
<dbReference type="RefSeq" id="WP_034571864.1">
    <property type="nucleotide sequence ID" value="NZ_JRMP02000005.1"/>
</dbReference>
<evidence type="ECO:0000313" key="4">
    <source>
        <dbReference type="Proteomes" id="UP000477070"/>
    </source>
</evidence>
<accession>A0A347VPF5</accession>
<dbReference type="OrthoDB" id="5329395at2"/>
<evidence type="ECO:0000313" key="2">
    <source>
        <dbReference type="EMBL" id="TLD94763.1"/>
    </source>
</evidence>
<evidence type="ECO:0000313" key="3">
    <source>
        <dbReference type="Proteomes" id="UP000029714"/>
    </source>
</evidence>
<organism evidence="2 3">
    <name type="scientific">Helicobacter saguini</name>
    <dbReference type="NCBI Taxonomy" id="1548018"/>
    <lineage>
        <taxon>Bacteria</taxon>
        <taxon>Pseudomonadati</taxon>
        <taxon>Campylobacterota</taxon>
        <taxon>Epsilonproteobacteria</taxon>
        <taxon>Campylobacterales</taxon>
        <taxon>Helicobacteraceae</taxon>
        <taxon>Helicobacter</taxon>
    </lineage>
</organism>
<proteinExistence type="predicted"/>
<dbReference type="EMBL" id="JRMP02000005">
    <property type="protein sequence ID" value="TLD94763.1"/>
    <property type="molecule type" value="Genomic_DNA"/>
</dbReference>
<dbReference type="SUPFAM" id="SSF69917">
    <property type="entry name" value="OMPT-like"/>
    <property type="match status" value="1"/>
</dbReference>
<dbReference type="InterPro" id="IPR020080">
    <property type="entry name" value="OM_adhesin/peptidase_omptin"/>
</dbReference>
<comment type="caution">
    <text evidence="2">The sequence shown here is derived from an EMBL/GenBank/DDBJ whole genome shotgun (WGS) entry which is preliminary data.</text>
</comment>
<gene>
    <name evidence="1" type="ORF">DCO61_11460</name>
    <name evidence="2" type="ORF">LS64_004440</name>
</gene>
<reference evidence="2 3" key="2">
    <citation type="journal article" date="2016" name="Infect. Immun.">
        <title>Helicobacter saguini, a Novel Helicobacter Isolated from Cotton-Top Tamarins with Ulcerative Colitis, Has Proinflammatory Properties and Induces Typhlocolitis and Dysplasia in Gnotobiotic IL-10-/- Mice.</title>
        <authorList>
            <person name="Shen Z."/>
            <person name="Mannion A."/>
            <person name="Whary M.T."/>
            <person name="Muthupalani S."/>
            <person name="Sheh A."/>
            <person name="Feng Y."/>
            <person name="Gong G."/>
            <person name="Vandamme P."/>
            <person name="Holcombe H.R."/>
            <person name="Paster B.J."/>
            <person name="Fox J.G."/>
        </authorList>
    </citation>
    <scope>NUCLEOTIDE SEQUENCE [LARGE SCALE GENOMIC DNA]</scope>
    <source>
        <strain evidence="2 3">MIT 97-6194</strain>
    </source>
</reference>
<dbReference type="GO" id="GO:0004190">
    <property type="term" value="F:aspartic-type endopeptidase activity"/>
    <property type="evidence" value="ECO:0007669"/>
    <property type="project" value="InterPro"/>
</dbReference>
<dbReference type="AlphaFoldDB" id="A0A347VPF5"/>
<protein>
    <recommendedName>
        <fullName evidence="5">Outer membrane protein</fullName>
    </recommendedName>
</protein>
<dbReference type="STRING" id="1548018.LS64_07205"/>
<dbReference type="EMBL" id="QBIU01000002">
    <property type="protein sequence ID" value="MWV70586.1"/>
    <property type="molecule type" value="Genomic_DNA"/>
</dbReference>
<evidence type="ECO:0000313" key="1">
    <source>
        <dbReference type="EMBL" id="MWV70586.1"/>
    </source>
</evidence>
<evidence type="ECO:0008006" key="5">
    <source>
        <dbReference type="Google" id="ProtNLM"/>
    </source>
</evidence>
<name>A0A347VPF5_9HELI</name>
<reference evidence="2" key="3">
    <citation type="submission" date="2018-04" db="EMBL/GenBank/DDBJ databases">
        <authorList>
            <person name="Sheh A."/>
            <person name="Shen Z."/>
            <person name="Mannion A.J."/>
            <person name="Fox J.G."/>
        </authorList>
    </citation>
    <scope>NUCLEOTIDE SEQUENCE</scope>
    <source>
        <strain evidence="2">MIT 97-6194</strain>
    </source>
</reference>
<dbReference type="Proteomes" id="UP000477070">
    <property type="component" value="Unassembled WGS sequence"/>
</dbReference>